<organism evidence="4 5">
    <name type="scientific">Buddleja alternifolia</name>
    <dbReference type="NCBI Taxonomy" id="168488"/>
    <lineage>
        <taxon>Eukaryota</taxon>
        <taxon>Viridiplantae</taxon>
        <taxon>Streptophyta</taxon>
        <taxon>Embryophyta</taxon>
        <taxon>Tracheophyta</taxon>
        <taxon>Spermatophyta</taxon>
        <taxon>Magnoliopsida</taxon>
        <taxon>eudicotyledons</taxon>
        <taxon>Gunneridae</taxon>
        <taxon>Pentapetalae</taxon>
        <taxon>asterids</taxon>
        <taxon>lamiids</taxon>
        <taxon>Lamiales</taxon>
        <taxon>Scrophulariaceae</taxon>
        <taxon>Buddlejeae</taxon>
        <taxon>Buddleja</taxon>
    </lineage>
</organism>
<dbReference type="AlphaFoldDB" id="A0AAV6WBZ1"/>
<dbReference type="GO" id="GO:0030422">
    <property type="term" value="P:siRNA processing"/>
    <property type="evidence" value="ECO:0007669"/>
    <property type="project" value="TreeGrafter"/>
</dbReference>
<reference evidence="4" key="1">
    <citation type="submission" date="2019-10" db="EMBL/GenBank/DDBJ databases">
        <authorList>
            <person name="Zhang R."/>
            <person name="Pan Y."/>
            <person name="Wang J."/>
            <person name="Ma R."/>
            <person name="Yu S."/>
        </authorList>
    </citation>
    <scope>NUCLEOTIDE SEQUENCE</scope>
    <source>
        <strain evidence="4">LA-IB0</strain>
        <tissue evidence="4">Leaf</tissue>
    </source>
</reference>
<keyword evidence="1" id="KW-0378">Hydrolase</keyword>
<dbReference type="Proteomes" id="UP000826271">
    <property type="component" value="Unassembled WGS sequence"/>
</dbReference>
<keyword evidence="5" id="KW-1185">Reference proteome</keyword>
<evidence type="ECO:0000256" key="1">
    <source>
        <dbReference type="ARBA" id="ARBA00022801"/>
    </source>
</evidence>
<dbReference type="GO" id="GO:0005737">
    <property type="term" value="C:cytoplasm"/>
    <property type="evidence" value="ECO:0007669"/>
    <property type="project" value="TreeGrafter"/>
</dbReference>
<evidence type="ECO:0000259" key="3">
    <source>
        <dbReference type="PROSITE" id="PS50142"/>
    </source>
</evidence>
<protein>
    <recommendedName>
        <fullName evidence="3">RNase III domain-containing protein</fullName>
    </recommendedName>
</protein>
<evidence type="ECO:0000313" key="4">
    <source>
        <dbReference type="EMBL" id="KAG8364583.1"/>
    </source>
</evidence>
<dbReference type="CDD" id="cd00593">
    <property type="entry name" value="RIBOc"/>
    <property type="match status" value="1"/>
</dbReference>
<dbReference type="GO" id="GO:0004525">
    <property type="term" value="F:ribonuclease III activity"/>
    <property type="evidence" value="ECO:0007669"/>
    <property type="project" value="InterPro"/>
</dbReference>
<dbReference type="SMART" id="SM00535">
    <property type="entry name" value="RIBOc"/>
    <property type="match status" value="1"/>
</dbReference>
<dbReference type="InterPro" id="IPR000999">
    <property type="entry name" value="RNase_III_dom"/>
</dbReference>
<evidence type="ECO:0000313" key="5">
    <source>
        <dbReference type="Proteomes" id="UP000826271"/>
    </source>
</evidence>
<name>A0AAV6WBZ1_9LAMI</name>
<feature type="domain" description="RNase III" evidence="3">
    <location>
        <begin position="35"/>
        <end position="115"/>
    </location>
</feature>
<dbReference type="PROSITE" id="PS50142">
    <property type="entry name" value="RNASE_3_2"/>
    <property type="match status" value="1"/>
</dbReference>
<dbReference type="PANTHER" id="PTHR14950:SF54">
    <property type="entry name" value="RNASE II-LIKE 1"/>
    <property type="match status" value="1"/>
</dbReference>
<dbReference type="InterPro" id="IPR036389">
    <property type="entry name" value="RNase_III_sf"/>
</dbReference>
<dbReference type="EMBL" id="WHWC01000018">
    <property type="protein sequence ID" value="KAG8364583.1"/>
    <property type="molecule type" value="Genomic_DNA"/>
</dbReference>
<dbReference type="SUPFAM" id="SSF69065">
    <property type="entry name" value="RNase III domain-like"/>
    <property type="match status" value="1"/>
</dbReference>
<dbReference type="GO" id="GO:0003723">
    <property type="term" value="F:RNA binding"/>
    <property type="evidence" value="ECO:0007669"/>
    <property type="project" value="TreeGrafter"/>
</dbReference>
<sequence length="261" mass="30220">MEEVEEEKEELFLFLQDKLLLEDHKEQEHDENSRAEAIKEITSYEFHDPILLQQALTHHSYEEGCSSYERLAYFGDAFLNFSIAKEHYFLYPDLNPGKLPRLRAANADTEKLARVEAPIAQVVTIWVLLSRFAMSNKKINSYFKKRGLEDKASPIVLESSTSNLDNIDHGIPNSHEDQASLPKSSPTKVRKVDRDSNTLHIERDPGLRKSIWDYPFDKRDEIRRAYLIQGPFQGIPKSPPNMWISMEENFYPLGTSYFPIG</sequence>
<proteinExistence type="predicted"/>
<accession>A0AAV6WBZ1</accession>
<comment type="caution">
    <text evidence="4">The sequence shown here is derived from an EMBL/GenBank/DDBJ whole genome shotgun (WGS) entry which is preliminary data.</text>
</comment>
<feature type="region of interest" description="Disordered" evidence="2">
    <location>
        <begin position="166"/>
        <end position="193"/>
    </location>
</feature>
<dbReference type="Gene3D" id="1.10.1520.10">
    <property type="entry name" value="Ribonuclease III domain"/>
    <property type="match status" value="1"/>
</dbReference>
<gene>
    <name evidence="4" type="ORF">BUALT_Bualt18G0012400</name>
</gene>
<dbReference type="PANTHER" id="PTHR14950">
    <property type="entry name" value="DICER-RELATED"/>
    <property type="match status" value="1"/>
</dbReference>
<evidence type="ECO:0000256" key="2">
    <source>
        <dbReference type="SAM" id="MobiDB-lite"/>
    </source>
</evidence>
<dbReference type="GO" id="GO:0005634">
    <property type="term" value="C:nucleus"/>
    <property type="evidence" value="ECO:0007669"/>
    <property type="project" value="TreeGrafter"/>
</dbReference>
<dbReference type="Pfam" id="PF14622">
    <property type="entry name" value="Ribonucleas_3_3"/>
    <property type="match status" value="1"/>
</dbReference>